<organism evidence="3 4">
    <name type="scientific">Flavobacterium swingsii</name>
    <dbReference type="NCBI Taxonomy" id="498292"/>
    <lineage>
        <taxon>Bacteria</taxon>
        <taxon>Pseudomonadati</taxon>
        <taxon>Bacteroidota</taxon>
        <taxon>Flavobacteriia</taxon>
        <taxon>Flavobacteriales</taxon>
        <taxon>Flavobacteriaceae</taxon>
        <taxon>Flavobacterium</taxon>
    </lineage>
</organism>
<dbReference type="STRING" id="498292.SAMN05660845_2115"/>
<keyword evidence="3" id="KW-0560">Oxidoreductase</keyword>
<keyword evidence="1" id="KW-0479">Metal-binding</keyword>
<dbReference type="SUPFAM" id="SSF54593">
    <property type="entry name" value="Glyoxalase/Bleomycin resistance protein/Dihydroxybiphenyl dioxygenase"/>
    <property type="match status" value="1"/>
</dbReference>
<gene>
    <name evidence="3" type="ORF">SAMN05660845_2115</name>
</gene>
<reference evidence="4" key="1">
    <citation type="submission" date="2016-10" db="EMBL/GenBank/DDBJ databases">
        <authorList>
            <person name="Varghese N."/>
            <person name="Submissions S."/>
        </authorList>
    </citation>
    <scope>NUCLEOTIDE SEQUENCE [LARGE SCALE GENOMIC DNA]</scope>
    <source>
        <strain evidence="4">DSM 21789</strain>
    </source>
</reference>
<evidence type="ECO:0000259" key="2">
    <source>
        <dbReference type="PROSITE" id="PS51819"/>
    </source>
</evidence>
<accession>A0A1I0ZA25</accession>
<dbReference type="OrthoDB" id="9810880at2"/>
<dbReference type="InterPro" id="IPR018146">
    <property type="entry name" value="Glyoxalase_1_CS"/>
</dbReference>
<dbReference type="PROSITE" id="PS00934">
    <property type="entry name" value="GLYOXALASE_I_1"/>
    <property type="match status" value="1"/>
</dbReference>
<proteinExistence type="predicted"/>
<dbReference type="GO" id="GO:0046872">
    <property type="term" value="F:metal ion binding"/>
    <property type="evidence" value="ECO:0007669"/>
    <property type="project" value="UniProtKB-KW"/>
</dbReference>
<dbReference type="EMBL" id="FOJT01000005">
    <property type="protein sequence ID" value="SFB22217.1"/>
    <property type="molecule type" value="Genomic_DNA"/>
</dbReference>
<dbReference type="RefSeq" id="WP_091477020.1">
    <property type="nucleotide sequence ID" value="NZ_FOJT01000005.1"/>
</dbReference>
<feature type="domain" description="VOC" evidence="2">
    <location>
        <begin position="2"/>
        <end position="112"/>
    </location>
</feature>
<dbReference type="GO" id="GO:0051213">
    <property type="term" value="F:dioxygenase activity"/>
    <property type="evidence" value="ECO:0007669"/>
    <property type="project" value="UniProtKB-KW"/>
</dbReference>
<dbReference type="Pfam" id="PF00903">
    <property type="entry name" value="Glyoxalase"/>
    <property type="match status" value="1"/>
</dbReference>
<evidence type="ECO:0000313" key="4">
    <source>
        <dbReference type="Proteomes" id="UP000199604"/>
    </source>
</evidence>
<evidence type="ECO:0000313" key="3">
    <source>
        <dbReference type="EMBL" id="SFB22217.1"/>
    </source>
</evidence>
<dbReference type="Gene3D" id="3.10.180.10">
    <property type="entry name" value="2,3-Dihydroxybiphenyl 1,2-Dioxygenase, domain 1"/>
    <property type="match status" value="1"/>
</dbReference>
<dbReference type="GO" id="GO:0004462">
    <property type="term" value="F:lactoylglutathione lyase activity"/>
    <property type="evidence" value="ECO:0007669"/>
    <property type="project" value="InterPro"/>
</dbReference>
<dbReference type="InterPro" id="IPR037523">
    <property type="entry name" value="VOC_core"/>
</dbReference>
<keyword evidence="3" id="KW-0223">Dioxygenase</keyword>
<evidence type="ECO:0000256" key="1">
    <source>
        <dbReference type="ARBA" id="ARBA00022723"/>
    </source>
</evidence>
<dbReference type="InterPro" id="IPR029068">
    <property type="entry name" value="Glyas_Bleomycin-R_OHBP_Dase"/>
</dbReference>
<keyword evidence="4" id="KW-1185">Reference proteome</keyword>
<dbReference type="AlphaFoldDB" id="A0A1I0ZA25"/>
<dbReference type="Proteomes" id="UP000199604">
    <property type="component" value="Unassembled WGS sequence"/>
</dbReference>
<protein>
    <submittedName>
        <fullName evidence="3">Catechol 2,3-dioxygenase</fullName>
    </submittedName>
</protein>
<sequence>MNLNQVTISVKNVEKSIEFYQKLGLNLIVKSLPDYARFECIDGGDATFSLHRNEEANNGTWIYFEVDNVDIKINELLENDFIIDELPEDKPWLWREARLKDLDNNIIIIYNAGENRKSPPWRI</sequence>
<dbReference type="PROSITE" id="PS51819">
    <property type="entry name" value="VOC"/>
    <property type="match status" value="1"/>
</dbReference>
<name>A0A1I0ZA25_9FLAO</name>
<dbReference type="InterPro" id="IPR004360">
    <property type="entry name" value="Glyas_Fos-R_dOase_dom"/>
</dbReference>